<dbReference type="Proteomes" id="UP001494902">
    <property type="component" value="Unassembled WGS sequence"/>
</dbReference>
<dbReference type="PROSITE" id="PS50928">
    <property type="entry name" value="ABC_TM1"/>
    <property type="match status" value="1"/>
</dbReference>
<feature type="region of interest" description="Disordered" evidence="8">
    <location>
        <begin position="1"/>
        <end position="22"/>
    </location>
</feature>
<protein>
    <submittedName>
        <fullName evidence="10">ABC transporter permease</fullName>
    </submittedName>
</protein>
<evidence type="ECO:0000256" key="8">
    <source>
        <dbReference type="SAM" id="MobiDB-lite"/>
    </source>
</evidence>
<evidence type="ECO:0000256" key="1">
    <source>
        <dbReference type="ARBA" id="ARBA00004651"/>
    </source>
</evidence>
<comment type="similarity">
    <text evidence="7">Belongs to the binding-protein-dependent transport system permease family.</text>
</comment>
<feature type="compositionally biased region" description="Polar residues" evidence="8">
    <location>
        <begin position="1"/>
        <end position="11"/>
    </location>
</feature>
<keyword evidence="11" id="KW-1185">Reference proteome</keyword>
<keyword evidence="4 7" id="KW-0812">Transmembrane</keyword>
<dbReference type="Pfam" id="PF00528">
    <property type="entry name" value="BPD_transp_1"/>
    <property type="match status" value="1"/>
</dbReference>
<feature type="transmembrane region" description="Helical" evidence="7">
    <location>
        <begin position="89"/>
        <end position="108"/>
    </location>
</feature>
<organism evidence="10 11">
    <name type="scientific">Pseudonocardia nematodicida</name>
    <dbReference type="NCBI Taxonomy" id="1206997"/>
    <lineage>
        <taxon>Bacteria</taxon>
        <taxon>Bacillati</taxon>
        <taxon>Actinomycetota</taxon>
        <taxon>Actinomycetes</taxon>
        <taxon>Pseudonocardiales</taxon>
        <taxon>Pseudonocardiaceae</taxon>
        <taxon>Pseudonocardia</taxon>
    </lineage>
</organism>
<feature type="transmembrane region" description="Helical" evidence="7">
    <location>
        <begin position="245"/>
        <end position="265"/>
    </location>
</feature>
<keyword evidence="5 7" id="KW-1133">Transmembrane helix</keyword>
<evidence type="ECO:0000313" key="10">
    <source>
        <dbReference type="EMBL" id="MEQ3550787.1"/>
    </source>
</evidence>
<evidence type="ECO:0000256" key="3">
    <source>
        <dbReference type="ARBA" id="ARBA00022475"/>
    </source>
</evidence>
<keyword evidence="6 7" id="KW-0472">Membrane</keyword>
<dbReference type="SUPFAM" id="SSF161098">
    <property type="entry name" value="MetI-like"/>
    <property type="match status" value="1"/>
</dbReference>
<name>A0ABV1K8L2_9PSEU</name>
<comment type="caution">
    <text evidence="10">The sequence shown here is derived from an EMBL/GenBank/DDBJ whole genome shotgun (WGS) entry which is preliminary data.</text>
</comment>
<evidence type="ECO:0000256" key="2">
    <source>
        <dbReference type="ARBA" id="ARBA00022448"/>
    </source>
</evidence>
<reference evidence="10 11" key="1">
    <citation type="submission" date="2024-03" db="EMBL/GenBank/DDBJ databases">
        <title>Draft genome sequence of Pseudonocardia nematodicida JCM 31783.</title>
        <authorList>
            <person name="Butdee W."/>
            <person name="Duangmal K."/>
        </authorList>
    </citation>
    <scope>NUCLEOTIDE SEQUENCE [LARGE SCALE GENOMIC DNA]</scope>
    <source>
        <strain evidence="10 11">JCM 31783</strain>
    </source>
</reference>
<sequence length="281" mass="29689">MTTTSDRTTSVPAGASAGRPPRKRLVDQPGWLLATGLAVLLLTAWEAAVVVFDVSPLIVPAPSAVALSLWSGLADGTLLSHAWITLQEILLGFSLAVVAALSVAFLVTQSRLVDKAVFPLVVATQTIPKVAIAPVLLIWFGTGMTSKVVTTALLAFFPLLVNAIHGLRSTDPDQVAMFRSFGATRGQIFRRLQFPSALPSIVAGLDVAAIFAVTGAIVAEFVGSTEGLGYVIQATNFTLDVSRTFAVLAMLSAIGITLHFIIVTIGKRVVFWANDVSRLDH</sequence>
<gene>
    <name evidence="10" type="ORF">WIS52_09915</name>
</gene>
<feature type="transmembrane region" description="Helical" evidence="7">
    <location>
        <begin position="148"/>
        <end position="167"/>
    </location>
</feature>
<dbReference type="PANTHER" id="PTHR30151">
    <property type="entry name" value="ALKANE SULFONATE ABC TRANSPORTER-RELATED, MEMBRANE SUBUNIT"/>
    <property type="match status" value="1"/>
</dbReference>
<dbReference type="RefSeq" id="WP_349297835.1">
    <property type="nucleotide sequence ID" value="NZ_JBEDNQ010000003.1"/>
</dbReference>
<keyword evidence="3" id="KW-1003">Cell membrane</keyword>
<accession>A0ABV1K8L2</accession>
<evidence type="ECO:0000256" key="5">
    <source>
        <dbReference type="ARBA" id="ARBA00022989"/>
    </source>
</evidence>
<feature type="transmembrane region" description="Helical" evidence="7">
    <location>
        <begin position="197"/>
        <end position="219"/>
    </location>
</feature>
<evidence type="ECO:0000259" key="9">
    <source>
        <dbReference type="PROSITE" id="PS50928"/>
    </source>
</evidence>
<dbReference type="CDD" id="cd06261">
    <property type="entry name" value="TM_PBP2"/>
    <property type="match status" value="1"/>
</dbReference>
<evidence type="ECO:0000313" key="11">
    <source>
        <dbReference type="Proteomes" id="UP001494902"/>
    </source>
</evidence>
<dbReference type="PANTHER" id="PTHR30151:SF41">
    <property type="entry name" value="ABC TRANSPORTER PERMEASE PROTEIN"/>
    <property type="match status" value="1"/>
</dbReference>
<evidence type="ECO:0000256" key="6">
    <source>
        <dbReference type="ARBA" id="ARBA00023136"/>
    </source>
</evidence>
<proteinExistence type="inferred from homology"/>
<keyword evidence="2 7" id="KW-0813">Transport</keyword>
<evidence type="ECO:0000256" key="4">
    <source>
        <dbReference type="ARBA" id="ARBA00022692"/>
    </source>
</evidence>
<dbReference type="InterPro" id="IPR035906">
    <property type="entry name" value="MetI-like_sf"/>
</dbReference>
<comment type="subcellular location">
    <subcellularLocation>
        <location evidence="1 7">Cell membrane</location>
        <topology evidence="1 7">Multi-pass membrane protein</topology>
    </subcellularLocation>
</comment>
<feature type="transmembrane region" description="Helical" evidence="7">
    <location>
        <begin position="120"/>
        <end position="142"/>
    </location>
</feature>
<dbReference type="EMBL" id="JBEDNQ010000003">
    <property type="protein sequence ID" value="MEQ3550787.1"/>
    <property type="molecule type" value="Genomic_DNA"/>
</dbReference>
<dbReference type="InterPro" id="IPR000515">
    <property type="entry name" value="MetI-like"/>
</dbReference>
<dbReference type="Gene3D" id="1.10.3720.10">
    <property type="entry name" value="MetI-like"/>
    <property type="match status" value="1"/>
</dbReference>
<feature type="domain" description="ABC transmembrane type-1" evidence="9">
    <location>
        <begin position="82"/>
        <end position="266"/>
    </location>
</feature>
<evidence type="ECO:0000256" key="7">
    <source>
        <dbReference type="RuleBase" id="RU363032"/>
    </source>
</evidence>
<feature type="transmembrane region" description="Helical" evidence="7">
    <location>
        <begin position="31"/>
        <end position="52"/>
    </location>
</feature>